<dbReference type="AlphaFoldDB" id="A0A9P4LFF4"/>
<evidence type="ECO:0000313" key="2">
    <source>
        <dbReference type="Proteomes" id="UP000800039"/>
    </source>
</evidence>
<keyword evidence="2" id="KW-1185">Reference proteome</keyword>
<gene>
    <name evidence="1" type="ORF">K460DRAFT_325514</name>
</gene>
<reference evidence="1" key="1">
    <citation type="submission" date="2020-01" db="EMBL/GenBank/DDBJ databases">
        <authorList>
            <consortium name="DOE Joint Genome Institute"/>
            <person name="Haridas S."/>
            <person name="Albert R."/>
            <person name="Binder M."/>
            <person name="Bloem J."/>
            <person name="Labutti K."/>
            <person name="Salamov A."/>
            <person name="Andreopoulos B."/>
            <person name="Baker S.E."/>
            <person name="Barry K."/>
            <person name="Bills G."/>
            <person name="Bluhm B.H."/>
            <person name="Cannon C."/>
            <person name="Castanera R."/>
            <person name="Culley D.E."/>
            <person name="Daum C."/>
            <person name="Ezra D."/>
            <person name="Gonzalez J.B."/>
            <person name="Henrissat B."/>
            <person name="Kuo A."/>
            <person name="Liang C."/>
            <person name="Lipzen A."/>
            <person name="Lutzoni F."/>
            <person name="Magnuson J."/>
            <person name="Mondo S."/>
            <person name="Nolan M."/>
            <person name="Ohm R."/>
            <person name="Pangilinan J."/>
            <person name="Park H.-J."/>
            <person name="Ramirez L."/>
            <person name="Alfaro M."/>
            <person name="Sun H."/>
            <person name="Tritt A."/>
            <person name="Yoshinaga Y."/>
            <person name="Zwiers L.-H."/>
            <person name="Turgeon B.G."/>
            <person name="Goodwin S.B."/>
            <person name="Spatafora J.W."/>
            <person name="Crous P.W."/>
            <person name="Grigoriev I.V."/>
        </authorList>
    </citation>
    <scope>NUCLEOTIDE SEQUENCE</scope>
    <source>
        <strain evidence="1">CBS 394.84</strain>
    </source>
</reference>
<proteinExistence type="predicted"/>
<name>A0A9P4LFF4_9PLEO</name>
<dbReference type="OrthoDB" id="3788449at2759"/>
<accession>A0A9P4LFF4</accession>
<dbReference type="RefSeq" id="XP_040794582.1">
    <property type="nucleotide sequence ID" value="XM_040930594.1"/>
</dbReference>
<sequence length="247" mass="28010">MASASANDDRAAHFTEAIVSLQQAIQSFQTDIETGRPEVFLTPMSLELRDDSAPVALRLTSVSNEVQSQLKKLEEHLSTLENQLRSRGQWHAPTRQSATSTPTILEISDLSTAINLLAHIITSTYPSCHMTPQSLFSTYSWSWDPAWHEFYTYLPRQNTYVYLSQWKLNEVRGVWEYVSMADANLMPDTAAEMLGAWEDWMWDPSLKEWRLEVKTEGGDGESCICASRWQVQNNGEWVYVGILGNVG</sequence>
<organism evidence="1 2">
    <name type="scientific">Cucurbitaria berberidis CBS 394.84</name>
    <dbReference type="NCBI Taxonomy" id="1168544"/>
    <lineage>
        <taxon>Eukaryota</taxon>
        <taxon>Fungi</taxon>
        <taxon>Dikarya</taxon>
        <taxon>Ascomycota</taxon>
        <taxon>Pezizomycotina</taxon>
        <taxon>Dothideomycetes</taxon>
        <taxon>Pleosporomycetidae</taxon>
        <taxon>Pleosporales</taxon>
        <taxon>Pleosporineae</taxon>
        <taxon>Cucurbitariaceae</taxon>
        <taxon>Cucurbitaria</taxon>
    </lineage>
</organism>
<dbReference type="Proteomes" id="UP000800039">
    <property type="component" value="Unassembled WGS sequence"/>
</dbReference>
<comment type="caution">
    <text evidence="1">The sequence shown here is derived from an EMBL/GenBank/DDBJ whole genome shotgun (WGS) entry which is preliminary data.</text>
</comment>
<evidence type="ECO:0000313" key="1">
    <source>
        <dbReference type="EMBL" id="KAF1852019.1"/>
    </source>
</evidence>
<protein>
    <submittedName>
        <fullName evidence="1">Uncharacterized protein</fullName>
    </submittedName>
</protein>
<dbReference type="GeneID" id="63847846"/>
<dbReference type="EMBL" id="ML976614">
    <property type="protein sequence ID" value="KAF1852019.1"/>
    <property type="molecule type" value="Genomic_DNA"/>
</dbReference>